<feature type="transmembrane region" description="Helical" evidence="8">
    <location>
        <begin position="284"/>
        <end position="317"/>
    </location>
</feature>
<dbReference type="PANTHER" id="PTHR31686">
    <property type="match status" value="1"/>
</dbReference>
<evidence type="ECO:0000256" key="7">
    <source>
        <dbReference type="ARBA" id="ARBA00023136"/>
    </source>
</evidence>
<keyword evidence="7 8" id="KW-0472">Membrane</keyword>
<evidence type="ECO:0000256" key="6">
    <source>
        <dbReference type="ARBA" id="ARBA00022989"/>
    </source>
</evidence>
<keyword evidence="4" id="KW-1003">Cell membrane</keyword>
<protein>
    <recommendedName>
        <fullName evidence="11">Sulfite efflux pump SSU1</fullName>
    </recommendedName>
</protein>
<dbReference type="InterPro" id="IPR004695">
    <property type="entry name" value="SLAC1/Mae1/Ssu1/TehA"/>
</dbReference>
<evidence type="ECO:0000313" key="10">
    <source>
        <dbReference type="Proteomes" id="UP000054279"/>
    </source>
</evidence>
<name>A0A0C9VQ13_SPHS4</name>
<dbReference type="EMBL" id="KN837148">
    <property type="protein sequence ID" value="KIJ39926.1"/>
    <property type="molecule type" value="Genomic_DNA"/>
</dbReference>
<dbReference type="InterPro" id="IPR051629">
    <property type="entry name" value="Sulfite_efflux_TDT"/>
</dbReference>
<reference evidence="9 10" key="1">
    <citation type="submission" date="2014-06" db="EMBL/GenBank/DDBJ databases">
        <title>Evolutionary Origins and Diversification of the Mycorrhizal Mutualists.</title>
        <authorList>
            <consortium name="DOE Joint Genome Institute"/>
            <consortium name="Mycorrhizal Genomics Consortium"/>
            <person name="Kohler A."/>
            <person name="Kuo A."/>
            <person name="Nagy L.G."/>
            <person name="Floudas D."/>
            <person name="Copeland A."/>
            <person name="Barry K.W."/>
            <person name="Cichocki N."/>
            <person name="Veneault-Fourrey C."/>
            <person name="LaButti K."/>
            <person name="Lindquist E.A."/>
            <person name="Lipzen A."/>
            <person name="Lundell T."/>
            <person name="Morin E."/>
            <person name="Murat C."/>
            <person name="Riley R."/>
            <person name="Ohm R."/>
            <person name="Sun H."/>
            <person name="Tunlid A."/>
            <person name="Henrissat B."/>
            <person name="Grigoriev I.V."/>
            <person name="Hibbett D.S."/>
            <person name="Martin F."/>
        </authorList>
    </citation>
    <scope>NUCLEOTIDE SEQUENCE [LARGE SCALE GENOMIC DNA]</scope>
    <source>
        <strain evidence="9 10">SS14</strain>
    </source>
</reference>
<dbReference type="AlphaFoldDB" id="A0A0C9VQ13"/>
<evidence type="ECO:0000313" key="9">
    <source>
        <dbReference type="EMBL" id="KIJ39926.1"/>
    </source>
</evidence>
<feature type="transmembrane region" description="Helical" evidence="8">
    <location>
        <begin position="173"/>
        <end position="197"/>
    </location>
</feature>
<evidence type="ECO:0000256" key="1">
    <source>
        <dbReference type="ARBA" id="ARBA00004651"/>
    </source>
</evidence>
<feature type="transmembrane region" description="Helical" evidence="8">
    <location>
        <begin position="57"/>
        <end position="82"/>
    </location>
</feature>
<dbReference type="GO" id="GO:0000319">
    <property type="term" value="F:sulfite transmembrane transporter activity"/>
    <property type="evidence" value="ECO:0007669"/>
    <property type="project" value="TreeGrafter"/>
</dbReference>
<evidence type="ECO:0000256" key="3">
    <source>
        <dbReference type="ARBA" id="ARBA00022448"/>
    </source>
</evidence>
<dbReference type="HOGENOM" id="CLU_030057_6_0_1"/>
<evidence type="ECO:0000256" key="2">
    <source>
        <dbReference type="ARBA" id="ARBA00008566"/>
    </source>
</evidence>
<comment type="similarity">
    <text evidence="2">Belongs to the tellurite-resistance/dicarboxylate transporter (TDT) family.</text>
</comment>
<dbReference type="OrthoDB" id="1099at2759"/>
<proteinExistence type="inferred from homology"/>
<keyword evidence="3" id="KW-0813">Transport</keyword>
<evidence type="ECO:0000256" key="4">
    <source>
        <dbReference type="ARBA" id="ARBA00022475"/>
    </source>
</evidence>
<feature type="transmembrane region" description="Helical" evidence="8">
    <location>
        <begin position="355"/>
        <end position="377"/>
    </location>
</feature>
<keyword evidence="10" id="KW-1185">Reference proteome</keyword>
<evidence type="ECO:0000256" key="5">
    <source>
        <dbReference type="ARBA" id="ARBA00022692"/>
    </source>
</evidence>
<feature type="transmembrane region" description="Helical" evidence="8">
    <location>
        <begin position="242"/>
        <end position="264"/>
    </location>
</feature>
<dbReference type="Pfam" id="PF03595">
    <property type="entry name" value="SLAC1"/>
    <property type="match status" value="1"/>
</dbReference>
<dbReference type="GO" id="GO:0005886">
    <property type="term" value="C:plasma membrane"/>
    <property type="evidence" value="ECO:0007669"/>
    <property type="project" value="UniProtKB-SubCell"/>
</dbReference>
<evidence type="ECO:0008006" key="11">
    <source>
        <dbReference type="Google" id="ProtNLM"/>
    </source>
</evidence>
<gene>
    <name evidence="9" type="ORF">M422DRAFT_32525</name>
</gene>
<keyword evidence="5 8" id="KW-0812">Transmembrane</keyword>
<feature type="transmembrane region" description="Helical" evidence="8">
    <location>
        <begin position="103"/>
        <end position="127"/>
    </location>
</feature>
<feature type="transmembrane region" description="Helical" evidence="8">
    <location>
        <begin position="209"/>
        <end position="230"/>
    </location>
</feature>
<feature type="transmembrane region" description="Helical" evidence="8">
    <location>
        <begin position="139"/>
        <end position="161"/>
    </location>
</feature>
<sequence length="421" mass="46500">MAFESTTPSLATNGSIHRNRGIRDVIEHFTPVWFSVNMGTGVVSALLHSYPYGGNSIILNGFATAFFFLNLVLFCIFLTLTICRYVMFPRLWGLMLRHPVQSLYIGCFPMGAVTLINSGLTLGYQYWNWGGTTFLYTLWGLWWLDTFVSFLCCFGLVYVMITQHEHSMATFTSAWLLPIVTVIVGSSSGQLLAAALIPHSLSNAALTTTFAAFMVILGISLSLMVLTLYLRRLFIEGLPDAGAVLSSFLPLGPCGQAGYSLLLAGNNFVAILPKGNGEVLSDELAGRVLNIICFFCAFVLWCLTIWWLACAVFAVIYTVSVGHKLIFKLPFWGIVFPNGVGAILTIQLATAMDSAVFRVLGACYAAAVMALWLLLAVPTAIQVYDKRIFISPCVLEEKEKLRIQFEIARQEPSDLRLDREK</sequence>
<evidence type="ECO:0000256" key="8">
    <source>
        <dbReference type="SAM" id="Phobius"/>
    </source>
</evidence>
<accession>A0A0C9VQ13</accession>
<dbReference type="InterPro" id="IPR038665">
    <property type="entry name" value="Voltage-dep_anion_channel_sf"/>
</dbReference>
<comment type="subcellular location">
    <subcellularLocation>
        <location evidence="1">Cell membrane</location>
        <topology evidence="1">Multi-pass membrane protein</topology>
    </subcellularLocation>
</comment>
<dbReference type="Gene3D" id="1.50.10.150">
    <property type="entry name" value="Voltage-dependent anion channel"/>
    <property type="match status" value="1"/>
</dbReference>
<dbReference type="Proteomes" id="UP000054279">
    <property type="component" value="Unassembled WGS sequence"/>
</dbReference>
<dbReference type="PANTHER" id="PTHR31686:SF1">
    <property type="entry name" value="SULFITE EFFLUX PUMP SSU1"/>
    <property type="match status" value="1"/>
</dbReference>
<feature type="transmembrane region" description="Helical" evidence="8">
    <location>
        <begin position="329"/>
        <end position="349"/>
    </location>
</feature>
<organism evidence="9 10">
    <name type="scientific">Sphaerobolus stellatus (strain SS14)</name>
    <dbReference type="NCBI Taxonomy" id="990650"/>
    <lineage>
        <taxon>Eukaryota</taxon>
        <taxon>Fungi</taxon>
        <taxon>Dikarya</taxon>
        <taxon>Basidiomycota</taxon>
        <taxon>Agaricomycotina</taxon>
        <taxon>Agaricomycetes</taxon>
        <taxon>Phallomycetidae</taxon>
        <taxon>Geastrales</taxon>
        <taxon>Sphaerobolaceae</taxon>
        <taxon>Sphaerobolus</taxon>
    </lineage>
</organism>
<keyword evidence="6 8" id="KW-1133">Transmembrane helix</keyword>
<dbReference type="CDD" id="cd09318">
    <property type="entry name" value="TDT_SSU1"/>
    <property type="match status" value="1"/>
</dbReference>